<name>A0ABV7JHM7_9SPHI</name>
<gene>
    <name evidence="3" type="ORF">ACFOET_08325</name>
</gene>
<comment type="caution">
    <text evidence="3">The sequence shown here is derived from an EMBL/GenBank/DDBJ whole genome shotgun (WGS) entry which is preliminary data.</text>
</comment>
<dbReference type="Gene3D" id="1.10.150.130">
    <property type="match status" value="1"/>
</dbReference>
<dbReference type="Pfam" id="PF13102">
    <property type="entry name" value="Phage_int_SAM_5"/>
    <property type="match status" value="1"/>
</dbReference>
<dbReference type="InterPro" id="IPR010998">
    <property type="entry name" value="Integrase_recombinase_N"/>
</dbReference>
<dbReference type="InterPro" id="IPR025269">
    <property type="entry name" value="SAM-like_dom"/>
</dbReference>
<dbReference type="Proteomes" id="UP001595526">
    <property type="component" value="Unassembled WGS sequence"/>
</dbReference>
<organism evidence="3 4">
    <name type="scientific">Parapedobacter deserti</name>
    <dbReference type="NCBI Taxonomy" id="1912957"/>
    <lineage>
        <taxon>Bacteria</taxon>
        <taxon>Pseudomonadati</taxon>
        <taxon>Bacteroidota</taxon>
        <taxon>Sphingobacteriia</taxon>
        <taxon>Sphingobacteriales</taxon>
        <taxon>Sphingobacteriaceae</taxon>
        <taxon>Parapedobacter</taxon>
    </lineage>
</organism>
<proteinExistence type="predicted"/>
<protein>
    <submittedName>
        <fullName evidence="3">Phage integrase SAM-like domain-containing protein</fullName>
    </submittedName>
</protein>
<evidence type="ECO:0000313" key="4">
    <source>
        <dbReference type="Proteomes" id="UP001595526"/>
    </source>
</evidence>
<dbReference type="RefSeq" id="WP_379021474.1">
    <property type="nucleotide sequence ID" value="NZ_JBHRTA010000027.1"/>
</dbReference>
<evidence type="ECO:0000256" key="1">
    <source>
        <dbReference type="ARBA" id="ARBA00023125"/>
    </source>
</evidence>
<reference evidence="4" key="1">
    <citation type="journal article" date="2019" name="Int. J. Syst. Evol. Microbiol.">
        <title>The Global Catalogue of Microorganisms (GCM) 10K type strain sequencing project: providing services to taxonomists for standard genome sequencing and annotation.</title>
        <authorList>
            <consortium name="The Broad Institute Genomics Platform"/>
            <consortium name="The Broad Institute Genome Sequencing Center for Infectious Disease"/>
            <person name="Wu L."/>
            <person name="Ma J."/>
        </authorList>
    </citation>
    <scope>NUCLEOTIDE SEQUENCE [LARGE SCALE GENOMIC DNA]</scope>
    <source>
        <strain evidence="4">KCTC 52416</strain>
    </source>
</reference>
<evidence type="ECO:0000259" key="2">
    <source>
        <dbReference type="Pfam" id="PF13102"/>
    </source>
</evidence>
<accession>A0ABV7JHM7</accession>
<sequence>MERQGHRAKGTKEDIRGLDAYLDTLERKVADAHLQLVKDGTEITAESLKLKYLGKDAQRRYLMETFTEHNRKMEALLGKGFKPNALKGYNTSVAHLTCYLEKCYGKTDIEIRHIDHAFITGYEFFLRSDMECRAVSAAKYMKHLRKIIN</sequence>
<feature type="domain" description="Phage integrase SAM-like" evidence="2">
    <location>
        <begin position="62"/>
        <end position="149"/>
    </location>
</feature>
<dbReference type="EMBL" id="JBHRTA010000027">
    <property type="protein sequence ID" value="MFC3197614.1"/>
    <property type="molecule type" value="Genomic_DNA"/>
</dbReference>
<keyword evidence="4" id="KW-1185">Reference proteome</keyword>
<evidence type="ECO:0000313" key="3">
    <source>
        <dbReference type="EMBL" id="MFC3197614.1"/>
    </source>
</evidence>
<keyword evidence="1" id="KW-0238">DNA-binding</keyword>